<feature type="coiled-coil region" evidence="1">
    <location>
        <begin position="125"/>
        <end position="166"/>
    </location>
</feature>
<evidence type="ECO:0000256" key="1">
    <source>
        <dbReference type="SAM" id="Coils"/>
    </source>
</evidence>
<keyword evidence="1" id="KW-0175">Coiled coil</keyword>
<dbReference type="Proteomes" id="UP000295818">
    <property type="component" value="Unassembled WGS sequence"/>
</dbReference>
<dbReference type="EMBL" id="SLWM01000045">
    <property type="protein sequence ID" value="TCO08549.1"/>
    <property type="molecule type" value="Genomic_DNA"/>
</dbReference>
<organism evidence="3 4">
    <name type="scientific">Kribbella orskensis</name>
    <dbReference type="NCBI Taxonomy" id="2512216"/>
    <lineage>
        <taxon>Bacteria</taxon>
        <taxon>Bacillati</taxon>
        <taxon>Actinomycetota</taxon>
        <taxon>Actinomycetes</taxon>
        <taxon>Propionibacteriales</taxon>
        <taxon>Kribbellaceae</taxon>
        <taxon>Kribbella</taxon>
    </lineage>
</organism>
<feature type="region of interest" description="Disordered" evidence="2">
    <location>
        <begin position="54"/>
        <end position="84"/>
    </location>
</feature>
<feature type="compositionally biased region" description="Basic residues" evidence="2">
    <location>
        <begin position="66"/>
        <end position="75"/>
    </location>
</feature>
<evidence type="ECO:0000313" key="4">
    <source>
        <dbReference type="Proteomes" id="UP000295818"/>
    </source>
</evidence>
<protein>
    <submittedName>
        <fullName evidence="3">Uncharacterized protein</fullName>
    </submittedName>
</protein>
<sequence length="186" mass="20605">MADRLTETLDAALVDPGAAQMLSAGQLTSALRHVGFGAVDESGEPAQLAALKPRVVRSTHPNTRASRSHPSKKKAPPAVKSAAVDRTLQRRRAELRFAPNRPSTTRLRQIGSPRRLCSMRISIRSRTLIATIDRLAEELDHARKELRTAQRQTARLQRALDRAARIGAVAQRRRDANQRRLAPFDS</sequence>
<name>A0ABY2B6J1_9ACTN</name>
<comment type="caution">
    <text evidence="3">The sequence shown here is derived from an EMBL/GenBank/DDBJ whole genome shotgun (WGS) entry which is preliminary data.</text>
</comment>
<gene>
    <name evidence="3" type="ORF">EV644_14515</name>
</gene>
<accession>A0ABY2B6J1</accession>
<evidence type="ECO:0000313" key="3">
    <source>
        <dbReference type="EMBL" id="TCO08549.1"/>
    </source>
</evidence>
<proteinExistence type="predicted"/>
<dbReference type="RefSeq" id="WP_132197462.1">
    <property type="nucleotide sequence ID" value="NZ_SLWM01000045.1"/>
</dbReference>
<evidence type="ECO:0000256" key="2">
    <source>
        <dbReference type="SAM" id="MobiDB-lite"/>
    </source>
</evidence>
<reference evidence="3 4" key="1">
    <citation type="journal article" date="2015" name="Stand. Genomic Sci.">
        <title>Genomic Encyclopedia of Bacterial and Archaeal Type Strains, Phase III: the genomes of soil and plant-associated and newly described type strains.</title>
        <authorList>
            <person name="Whitman W.B."/>
            <person name="Woyke T."/>
            <person name="Klenk H.P."/>
            <person name="Zhou Y."/>
            <person name="Lilburn T.G."/>
            <person name="Beck B.J."/>
            <person name="De Vos P."/>
            <person name="Vandamme P."/>
            <person name="Eisen J.A."/>
            <person name="Garrity G."/>
            <person name="Hugenholtz P."/>
            <person name="Kyrpides N.C."/>
        </authorList>
    </citation>
    <scope>NUCLEOTIDE SEQUENCE [LARGE SCALE GENOMIC DNA]</scope>
    <source>
        <strain evidence="3 4">VKM Ac-2538</strain>
    </source>
</reference>
<keyword evidence="4" id="KW-1185">Reference proteome</keyword>